<keyword evidence="3" id="KW-1185">Reference proteome</keyword>
<dbReference type="EMBL" id="JARJLG010000094">
    <property type="protein sequence ID" value="KAJ7747422.1"/>
    <property type="molecule type" value="Genomic_DNA"/>
</dbReference>
<comment type="caution">
    <text evidence="2">The sequence shown here is derived from an EMBL/GenBank/DDBJ whole genome shotgun (WGS) entry which is preliminary data.</text>
</comment>
<gene>
    <name evidence="2" type="ORF">DFH07DRAFT_962522</name>
</gene>
<evidence type="ECO:0000313" key="2">
    <source>
        <dbReference type="EMBL" id="KAJ7747422.1"/>
    </source>
</evidence>
<evidence type="ECO:0000256" key="1">
    <source>
        <dbReference type="SAM" id="MobiDB-lite"/>
    </source>
</evidence>
<dbReference type="AlphaFoldDB" id="A0AAD7N644"/>
<evidence type="ECO:0000313" key="3">
    <source>
        <dbReference type="Proteomes" id="UP001215280"/>
    </source>
</evidence>
<reference evidence="2" key="1">
    <citation type="submission" date="2023-03" db="EMBL/GenBank/DDBJ databases">
        <title>Massive genome expansion in bonnet fungi (Mycena s.s.) driven by repeated elements and novel gene families across ecological guilds.</title>
        <authorList>
            <consortium name="Lawrence Berkeley National Laboratory"/>
            <person name="Harder C.B."/>
            <person name="Miyauchi S."/>
            <person name="Viragh M."/>
            <person name="Kuo A."/>
            <person name="Thoen E."/>
            <person name="Andreopoulos B."/>
            <person name="Lu D."/>
            <person name="Skrede I."/>
            <person name="Drula E."/>
            <person name="Henrissat B."/>
            <person name="Morin E."/>
            <person name="Kohler A."/>
            <person name="Barry K."/>
            <person name="LaButti K."/>
            <person name="Morin E."/>
            <person name="Salamov A."/>
            <person name="Lipzen A."/>
            <person name="Mereny Z."/>
            <person name="Hegedus B."/>
            <person name="Baldrian P."/>
            <person name="Stursova M."/>
            <person name="Weitz H."/>
            <person name="Taylor A."/>
            <person name="Grigoriev I.V."/>
            <person name="Nagy L.G."/>
            <person name="Martin F."/>
            <person name="Kauserud H."/>
        </authorList>
    </citation>
    <scope>NUCLEOTIDE SEQUENCE</scope>
    <source>
        <strain evidence="2">CBHHK188m</strain>
    </source>
</reference>
<proteinExistence type="predicted"/>
<sequence length="162" mass="17730">MSGYAAITFFLSVSAAREKDAYVTHQPPSTLSEFLTPSELSKQALHHAPWLVTWLDNPNLDPDQDTIWYGFGDDVIEDGVRYRDPKIKPEPMDVDVSEVSGSVAEGKRKEKESTVGQTEASGSGLTSAEKGKGKAVESESEEEEEEVQEEGSEWGGIPPEDL</sequence>
<feature type="region of interest" description="Disordered" evidence="1">
    <location>
        <begin position="82"/>
        <end position="162"/>
    </location>
</feature>
<feature type="compositionally biased region" description="Polar residues" evidence="1">
    <location>
        <begin position="114"/>
        <end position="126"/>
    </location>
</feature>
<feature type="compositionally biased region" description="Acidic residues" evidence="1">
    <location>
        <begin position="138"/>
        <end position="152"/>
    </location>
</feature>
<name>A0AAD7N644_9AGAR</name>
<dbReference type="Proteomes" id="UP001215280">
    <property type="component" value="Unassembled WGS sequence"/>
</dbReference>
<protein>
    <submittedName>
        <fullName evidence="2">Uncharacterized protein</fullName>
    </submittedName>
</protein>
<organism evidence="2 3">
    <name type="scientific">Mycena maculata</name>
    <dbReference type="NCBI Taxonomy" id="230809"/>
    <lineage>
        <taxon>Eukaryota</taxon>
        <taxon>Fungi</taxon>
        <taxon>Dikarya</taxon>
        <taxon>Basidiomycota</taxon>
        <taxon>Agaricomycotina</taxon>
        <taxon>Agaricomycetes</taxon>
        <taxon>Agaricomycetidae</taxon>
        <taxon>Agaricales</taxon>
        <taxon>Marasmiineae</taxon>
        <taxon>Mycenaceae</taxon>
        <taxon>Mycena</taxon>
    </lineage>
</organism>
<accession>A0AAD7N644</accession>
<feature type="compositionally biased region" description="Basic and acidic residues" evidence="1">
    <location>
        <begin position="82"/>
        <end position="91"/>
    </location>
</feature>